<sequence>MSNEIHRISYTGEAIQVRRYVRRMPPSQPFEYKCLIWPKLGVGYTELSTRFTSHGLENYGWNRLDMLVAGYEHQFNESLRYWRTRFVVIPTAEPPSTNVGPAGEKLNDEEIRILGIEKLAEMFSRVRWQPPDERGATPSPPVRILPTYLGPSASVLDEQLMSQLDDIHAVGPLRKKMRSERDIAEMSLAAVAKAMREDDGVPFKERRWHRQVYAEAFVGSDFVNWLVREFRDVSTRDQATEWGNKLQEQGLFEHCRGRHGFLDGYYFYQLKGEYAVVSTPRGGWFRRHQQPMEESQHGRGYYPSSIPKAPVKKPIKRLILSQSMVIDIDPNKKSDQAESLILHHDIMHNPATVFHFELHWIGTTARCIEDTLRQWSRTIERYGLKLVEAYVTQISDIASRNPFQSCFPVCLAIPPPVVLDIARRVPEGTQADQYFEYALLRRFNFVLDIEAAPAFVHRSGVAFVQVLGGAEGFLFLTNRLMGPGRMGTSPVGKKGGMGNEPRPAVAADELRSALQRFCEDKDALNRFYDEELAQLAQIPEEPPALMI</sequence>
<comment type="subcellular location">
    <subcellularLocation>
        <location evidence="1">Vacuole membrane</location>
        <topology evidence="1">Peripheral membrane protein</topology>
    </subcellularLocation>
</comment>
<dbReference type="EMBL" id="SEOQ01000972">
    <property type="protein sequence ID" value="TFY54929.1"/>
    <property type="molecule type" value="Genomic_DNA"/>
</dbReference>
<dbReference type="PANTHER" id="PTHR13179">
    <property type="entry name" value="DEP DOMAIN CONTAINING PROTEIN 5"/>
    <property type="match status" value="1"/>
</dbReference>
<dbReference type="STRING" id="205917.A0A4Y9Y216"/>
<dbReference type="PANTHER" id="PTHR13179:SF8">
    <property type="entry name" value="GATOR COMPLEX PROTEIN DEPDC5"/>
    <property type="match status" value="1"/>
</dbReference>
<proteinExistence type="inferred from homology"/>
<dbReference type="InterPro" id="IPR000591">
    <property type="entry name" value="DEP_dom"/>
</dbReference>
<evidence type="ECO:0000259" key="5">
    <source>
        <dbReference type="PROSITE" id="PS50186"/>
    </source>
</evidence>
<dbReference type="GO" id="GO:1990130">
    <property type="term" value="C:GATOR1 complex"/>
    <property type="evidence" value="ECO:0007669"/>
    <property type="project" value="TreeGrafter"/>
</dbReference>
<dbReference type="GO" id="GO:0005096">
    <property type="term" value="F:GTPase activator activity"/>
    <property type="evidence" value="ECO:0007669"/>
    <property type="project" value="InterPro"/>
</dbReference>
<dbReference type="Proteomes" id="UP000298327">
    <property type="component" value="Unassembled WGS sequence"/>
</dbReference>
<dbReference type="SMART" id="SM00049">
    <property type="entry name" value="DEP"/>
    <property type="match status" value="1"/>
</dbReference>
<organism evidence="6 7">
    <name type="scientific">Dentipellis fragilis</name>
    <dbReference type="NCBI Taxonomy" id="205917"/>
    <lineage>
        <taxon>Eukaryota</taxon>
        <taxon>Fungi</taxon>
        <taxon>Dikarya</taxon>
        <taxon>Basidiomycota</taxon>
        <taxon>Agaricomycotina</taxon>
        <taxon>Agaricomycetes</taxon>
        <taxon>Russulales</taxon>
        <taxon>Hericiaceae</taxon>
        <taxon>Dentipellis</taxon>
    </lineage>
</organism>
<dbReference type="InterPro" id="IPR036388">
    <property type="entry name" value="WH-like_DNA-bd_sf"/>
</dbReference>
<dbReference type="CDD" id="cd04449">
    <property type="entry name" value="DEP_DEPDC5-like"/>
    <property type="match status" value="1"/>
</dbReference>
<evidence type="ECO:0000256" key="2">
    <source>
        <dbReference type="ARBA" id="ARBA00005643"/>
    </source>
</evidence>
<dbReference type="PROSITE" id="PS50186">
    <property type="entry name" value="DEP"/>
    <property type="match status" value="1"/>
</dbReference>
<evidence type="ECO:0000256" key="4">
    <source>
        <dbReference type="ARBA" id="ARBA00021881"/>
    </source>
</evidence>
<dbReference type="GO" id="GO:0010508">
    <property type="term" value="P:positive regulation of autophagy"/>
    <property type="evidence" value="ECO:0007669"/>
    <property type="project" value="TreeGrafter"/>
</dbReference>
<dbReference type="GO" id="GO:0035556">
    <property type="term" value="P:intracellular signal transduction"/>
    <property type="evidence" value="ECO:0007669"/>
    <property type="project" value="InterPro"/>
</dbReference>
<dbReference type="InterPro" id="IPR027244">
    <property type="entry name" value="IML1"/>
</dbReference>
<evidence type="ECO:0000313" key="6">
    <source>
        <dbReference type="EMBL" id="TFY54929.1"/>
    </source>
</evidence>
<accession>A0A4Y9Y216</accession>
<dbReference type="Pfam" id="PF00610">
    <property type="entry name" value="DEP"/>
    <property type="match status" value="1"/>
</dbReference>
<comment type="similarity">
    <text evidence="2">Belongs to the IML1 family.</text>
</comment>
<dbReference type="SUPFAM" id="SSF46785">
    <property type="entry name" value="Winged helix' DNA-binding domain"/>
    <property type="match status" value="1"/>
</dbReference>
<feature type="domain" description="DEP" evidence="5">
    <location>
        <begin position="197"/>
        <end position="272"/>
    </location>
</feature>
<dbReference type="GO" id="GO:1904262">
    <property type="term" value="P:negative regulation of TORC1 signaling"/>
    <property type="evidence" value="ECO:0007669"/>
    <property type="project" value="TreeGrafter"/>
</dbReference>
<name>A0A4Y9Y216_9AGAM</name>
<keyword evidence="7" id="KW-1185">Reference proteome</keyword>
<evidence type="ECO:0000313" key="7">
    <source>
        <dbReference type="Proteomes" id="UP000298327"/>
    </source>
</evidence>
<reference evidence="6 7" key="1">
    <citation type="submission" date="2019-02" db="EMBL/GenBank/DDBJ databases">
        <title>Genome sequencing of the rare red list fungi Dentipellis fragilis.</title>
        <authorList>
            <person name="Buettner E."/>
            <person name="Kellner H."/>
        </authorList>
    </citation>
    <scope>NUCLEOTIDE SEQUENCE [LARGE SCALE GENOMIC DNA]</scope>
    <source>
        <strain evidence="6 7">DSM 105465</strain>
    </source>
</reference>
<evidence type="ECO:0000256" key="3">
    <source>
        <dbReference type="ARBA" id="ARBA00018529"/>
    </source>
</evidence>
<gene>
    <name evidence="6" type="ORF">EVG20_g9506</name>
</gene>
<dbReference type="GO" id="GO:0005774">
    <property type="term" value="C:vacuolar membrane"/>
    <property type="evidence" value="ECO:0007669"/>
    <property type="project" value="UniProtKB-SubCell"/>
</dbReference>
<comment type="caution">
    <text evidence="6">The sequence shown here is derived from an EMBL/GenBank/DDBJ whole genome shotgun (WGS) entry which is preliminary data.</text>
</comment>
<protein>
    <recommendedName>
        <fullName evidence="3">Vacuolar membrane-associated protein IML1</fullName>
    </recommendedName>
    <alternativeName>
        <fullName evidence="4">Vacuolar membrane-associated protein iml1</fullName>
    </alternativeName>
</protein>
<dbReference type="AlphaFoldDB" id="A0A4Y9Y216"/>
<dbReference type="Gene3D" id="1.10.10.10">
    <property type="entry name" value="Winged helix-like DNA-binding domain superfamily/Winged helix DNA-binding domain"/>
    <property type="match status" value="1"/>
</dbReference>
<dbReference type="InterPro" id="IPR036390">
    <property type="entry name" value="WH_DNA-bd_sf"/>
</dbReference>
<evidence type="ECO:0000256" key="1">
    <source>
        <dbReference type="ARBA" id="ARBA00004148"/>
    </source>
</evidence>
<dbReference type="OrthoDB" id="39497at2759"/>